<sequence length="277" mass="30578">MALASVGKRWSSPAPAVPTARTQGGFTLLEVLIAVTLTALIGVGVSQLLSSVIDAKNGIDRVSEEFTRMQRAVVVMERDLAQAVLRPVRDAYGEPMPSLTSRAEPLAIEFTRTGWRNPLRAARSDLQRVAYEVIDDRLVRYYWDVLDRAQDTLPREQELLDGVTELSWRFLNHKREWSDGWPSDTQMQNMGPDNADEIPLPLAVEFEINHQRFGRITRLIDLGDFDYEAFATVVPGQVPDGTPPEESSGETPSDTSEPTGNSNVNPEADTTGSGGNP</sequence>
<keyword evidence="5" id="KW-0488">Methylation</keyword>
<dbReference type="AlphaFoldDB" id="A0A4P7XHW5"/>
<dbReference type="NCBIfam" id="TIGR01711">
    <property type="entry name" value="gspJ"/>
    <property type="match status" value="1"/>
</dbReference>
<reference evidence="11 12" key="1">
    <citation type="submission" date="2018-07" db="EMBL/GenBank/DDBJ databases">
        <title>Marsedoiliclastica nanhaica gen. nov. sp. nov., a novel marine hydrocarbonoclastic bacterium isolated from an in-situ enriched hydrocarbon-degrading consortium in deep-sea sediment.</title>
        <authorList>
            <person name="Dong C."/>
            <person name="Ma T."/>
            <person name="Liu R."/>
            <person name="Shao Z."/>
        </authorList>
    </citation>
    <scope>NUCLEOTIDE SEQUENCE [LARGE SCALE GENOMIC DNA]</scope>
    <source>
        <strain evidence="12">soil36-7</strain>
    </source>
</reference>
<accession>A0A4P7XHW5</accession>
<organism evidence="11 12">
    <name type="scientific">Hydrocarboniclastica marina</name>
    <dbReference type="NCBI Taxonomy" id="2259620"/>
    <lineage>
        <taxon>Bacteria</taxon>
        <taxon>Pseudomonadati</taxon>
        <taxon>Pseudomonadota</taxon>
        <taxon>Gammaproteobacteria</taxon>
        <taxon>Alteromonadales</taxon>
        <taxon>Alteromonadaceae</taxon>
        <taxon>Hydrocarboniclastica</taxon>
    </lineage>
</organism>
<protein>
    <recommendedName>
        <fullName evidence="3">Type II secretion system protein J</fullName>
    </recommendedName>
</protein>
<evidence type="ECO:0000256" key="7">
    <source>
        <dbReference type="ARBA" id="ARBA00022692"/>
    </source>
</evidence>
<evidence type="ECO:0000313" key="12">
    <source>
        <dbReference type="Proteomes" id="UP000298049"/>
    </source>
</evidence>
<dbReference type="PROSITE" id="PS00409">
    <property type="entry name" value="PROKAR_NTER_METHYL"/>
    <property type="match status" value="1"/>
</dbReference>
<dbReference type="InterPro" id="IPR010055">
    <property type="entry name" value="T2SS_protein-GspJ"/>
</dbReference>
<dbReference type="Gene3D" id="2.10.70.20">
    <property type="entry name" value="gspk-gspi-gspj complex like domains"/>
    <property type="match status" value="1"/>
</dbReference>
<keyword evidence="12" id="KW-1185">Reference proteome</keyword>
<dbReference type="RefSeq" id="WP_136548796.1">
    <property type="nucleotide sequence ID" value="NZ_CP031093.1"/>
</dbReference>
<dbReference type="Pfam" id="PF11612">
    <property type="entry name" value="T2SSJ"/>
    <property type="match status" value="1"/>
</dbReference>
<dbReference type="GO" id="GO:0005886">
    <property type="term" value="C:plasma membrane"/>
    <property type="evidence" value="ECO:0007669"/>
    <property type="project" value="UniProtKB-SubCell"/>
</dbReference>
<dbReference type="Pfam" id="PF07963">
    <property type="entry name" value="N_methyl"/>
    <property type="match status" value="1"/>
</dbReference>
<dbReference type="PANTHER" id="PTHR39583">
    <property type="entry name" value="TYPE II SECRETION SYSTEM PROTEIN J-RELATED"/>
    <property type="match status" value="1"/>
</dbReference>
<dbReference type="Proteomes" id="UP000298049">
    <property type="component" value="Chromosome"/>
</dbReference>
<dbReference type="SUPFAM" id="SSF54523">
    <property type="entry name" value="Pili subunits"/>
    <property type="match status" value="1"/>
</dbReference>
<evidence type="ECO:0000256" key="5">
    <source>
        <dbReference type="ARBA" id="ARBA00022481"/>
    </source>
</evidence>
<comment type="subcellular location">
    <subcellularLocation>
        <location evidence="1">Cell inner membrane</location>
        <topology evidence="1">Single-pass membrane protein</topology>
    </subcellularLocation>
</comment>
<keyword evidence="9" id="KW-0472">Membrane</keyword>
<keyword evidence="8" id="KW-1133">Transmembrane helix</keyword>
<dbReference type="KEGG" id="hmi:soil367_09110"/>
<keyword evidence="6" id="KW-0997">Cell inner membrane</keyword>
<evidence type="ECO:0000256" key="2">
    <source>
        <dbReference type="ARBA" id="ARBA00011084"/>
    </source>
</evidence>
<evidence type="ECO:0000256" key="4">
    <source>
        <dbReference type="ARBA" id="ARBA00022475"/>
    </source>
</evidence>
<comment type="similarity">
    <text evidence="2">Belongs to the GSP J family.</text>
</comment>
<dbReference type="InterPro" id="IPR045584">
    <property type="entry name" value="Pilin-like"/>
</dbReference>
<name>A0A4P7XHW5_9ALTE</name>
<evidence type="ECO:0000256" key="1">
    <source>
        <dbReference type="ARBA" id="ARBA00004377"/>
    </source>
</evidence>
<keyword evidence="7" id="KW-0812">Transmembrane</keyword>
<gene>
    <name evidence="11" type="primary">gspJ</name>
    <name evidence="11" type="ORF">soil367_09110</name>
</gene>
<dbReference type="Gene3D" id="3.10.610.10">
    <property type="entry name" value="GSPII I/J protein-like"/>
    <property type="match status" value="1"/>
</dbReference>
<dbReference type="OrthoDB" id="9794345at2"/>
<dbReference type="EMBL" id="CP031093">
    <property type="protein sequence ID" value="QCF26074.1"/>
    <property type="molecule type" value="Genomic_DNA"/>
</dbReference>
<evidence type="ECO:0000256" key="8">
    <source>
        <dbReference type="ARBA" id="ARBA00022989"/>
    </source>
</evidence>
<evidence type="ECO:0000256" key="6">
    <source>
        <dbReference type="ARBA" id="ARBA00022519"/>
    </source>
</evidence>
<keyword evidence="4" id="KW-1003">Cell membrane</keyword>
<dbReference type="GO" id="GO:0015628">
    <property type="term" value="P:protein secretion by the type II secretion system"/>
    <property type="evidence" value="ECO:0007669"/>
    <property type="project" value="InterPro"/>
</dbReference>
<evidence type="ECO:0000256" key="10">
    <source>
        <dbReference type="SAM" id="MobiDB-lite"/>
    </source>
</evidence>
<dbReference type="PANTHER" id="PTHR39583:SF2">
    <property type="entry name" value="TYPE II SECRETION SYSTEM PROTEIN J"/>
    <property type="match status" value="1"/>
</dbReference>
<feature type="region of interest" description="Disordered" evidence="10">
    <location>
        <begin position="234"/>
        <end position="277"/>
    </location>
</feature>
<feature type="compositionally biased region" description="Polar residues" evidence="10">
    <location>
        <begin position="249"/>
        <end position="271"/>
    </location>
</feature>
<dbReference type="InterPro" id="IPR012902">
    <property type="entry name" value="N_methyl_site"/>
</dbReference>
<dbReference type="NCBIfam" id="TIGR02532">
    <property type="entry name" value="IV_pilin_GFxxxE"/>
    <property type="match status" value="1"/>
</dbReference>
<dbReference type="InterPro" id="IPR051621">
    <property type="entry name" value="T2SS_protein_J"/>
</dbReference>
<dbReference type="GO" id="GO:0015627">
    <property type="term" value="C:type II protein secretion system complex"/>
    <property type="evidence" value="ECO:0007669"/>
    <property type="project" value="InterPro"/>
</dbReference>
<evidence type="ECO:0000256" key="3">
    <source>
        <dbReference type="ARBA" id="ARBA00021539"/>
    </source>
</evidence>
<evidence type="ECO:0000313" key="11">
    <source>
        <dbReference type="EMBL" id="QCF26074.1"/>
    </source>
</evidence>
<evidence type="ECO:0000256" key="9">
    <source>
        <dbReference type="ARBA" id="ARBA00023136"/>
    </source>
</evidence>
<proteinExistence type="inferred from homology"/>